<evidence type="ECO:0000313" key="2">
    <source>
        <dbReference type="EMBL" id="MDQ0473508.1"/>
    </source>
</evidence>
<evidence type="ECO:0000313" key="3">
    <source>
        <dbReference type="Proteomes" id="UP001242480"/>
    </source>
</evidence>
<feature type="transmembrane region" description="Helical" evidence="1">
    <location>
        <begin position="180"/>
        <end position="198"/>
    </location>
</feature>
<name>A0ABU0JGU6_9HYPH</name>
<dbReference type="Proteomes" id="UP001242480">
    <property type="component" value="Unassembled WGS sequence"/>
</dbReference>
<dbReference type="EMBL" id="JAUSVX010000016">
    <property type="protein sequence ID" value="MDQ0473508.1"/>
    <property type="molecule type" value="Genomic_DNA"/>
</dbReference>
<accession>A0ABU0JGU6</accession>
<protein>
    <submittedName>
        <fullName evidence="2">Uncharacterized protein (TIGR04222 family)</fullName>
    </submittedName>
</protein>
<dbReference type="InterPro" id="IPR026467">
    <property type="entry name" value="Ser/Gly_Cys_C_dom"/>
</dbReference>
<feature type="transmembrane region" description="Helical" evidence="1">
    <location>
        <begin position="6"/>
        <end position="24"/>
    </location>
</feature>
<sequence>MLDMTVATLVYGAGFVAALAVTLARRLIIERRVWRAGATLPTGKVSAYQMAMISGGASRVALTGVVRLLGRKVLVPGIAGVLTPGGADHEPLDAVERETLAVARTPAVFPDLLARLEASLERKGVIAQLRRDLTAMGYVRSLGSRAWWAAYARNMLPFLAFILAVLCGWAGLAMPADARSWLAALGAGAGIAMLVVALPRRVTALGRYIVWSATQHHPDLRTARAAQGEAIEIKALGQSVALHGPDALVGSDMAWIPALLARAESSG</sequence>
<keyword evidence="1" id="KW-1133">Transmembrane helix</keyword>
<reference evidence="2 3" key="1">
    <citation type="submission" date="2023-07" db="EMBL/GenBank/DDBJ databases">
        <title>Genomic Encyclopedia of Type Strains, Phase IV (KMG-IV): sequencing the most valuable type-strain genomes for metagenomic binning, comparative biology and taxonomic classification.</title>
        <authorList>
            <person name="Goeker M."/>
        </authorList>
    </citation>
    <scope>NUCLEOTIDE SEQUENCE [LARGE SCALE GENOMIC DNA]</scope>
    <source>
        <strain evidence="2 3">DSM 19619</strain>
    </source>
</reference>
<keyword evidence="1" id="KW-0812">Transmembrane</keyword>
<proteinExistence type="predicted"/>
<comment type="caution">
    <text evidence="2">The sequence shown here is derived from an EMBL/GenBank/DDBJ whole genome shotgun (WGS) entry which is preliminary data.</text>
</comment>
<feature type="transmembrane region" description="Helical" evidence="1">
    <location>
        <begin position="155"/>
        <end position="174"/>
    </location>
</feature>
<evidence type="ECO:0000256" key="1">
    <source>
        <dbReference type="SAM" id="Phobius"/>
    </source>
</evidence>
<organism evidence="2 3">
    <name type="scientific">Labrys wisconsinensis</name>
    <dbReference type="NCBI Taxonomy" id="425677"/>
    <lineage>
        <taxon>Bacteria</taxon>
        <taxon>Pseudomonadati</taxon>
        <taxon>Pseudomonadota</taxon>
        <taxon>Alphaproteobacteria</taxon>
        <taxon>Hyphomicrobiales</taxon>
        <taxon>Xanthobacteraceae</taxon>
        <taxon>Labrys</taxon>
    </lineage>
</organism>
<keyword evidence="1" id="KW-0472">Membrane</keyword>
<dbReference type="RefSeq" id="WP_307281865.1">
    <property type="nucleotide sequence ID" value="NZ_JAUSVX010000016.1"/>
</dbReference>
<gene>
    <name evidence="2" type="ORF">QO011_006544</name>
</gene>
<keyword evidence="3" id="KW-1185">Reference proteome</keyword>
<dbReference type="NCBIfam" id="TIGR04222">
    <property type="entry name" value="near_uncomplex"/>
    <property type="match status" value="1"/>
</dbReference>